<gene>
    <name evidence="4" type="primary">LOC123077781</name>
</gene>
<feature type="region of interest" description="Disordered" evidence="1">
    <location>
        <begin position="92"/>
        <end position="139"/>
    </location>
</feature>
<dbReference type="Proteomes" id="UP000019116">
    <property type="component" value="Chromosome 3D"/>
</dbReference>
<dbReference type="Pfam" id="PF25418">
    <property type="entry name" value="DUF7890"/>
    <property type="match status" value="1"/>
</dbReference>
<feature type="chain" id="PRO_5043174571" description="DUF7890 domain-containing protein" evidence="2">
    <location>
        <begin position="24"/>
        <end position="206"/>
    </location>
</feature>
<feature type="signal peptide" evidence="2">
    <location>
        <begin position="1"/>
        <end position="23"/>
    </location>
</feature>
<dbReference type="PaxDb" id="4565-Traes_3DS_0AC8B11E2.1"/>
<evidence type="ECO:0000256" key="2">
    <source>
        <dbReference type="SAM" id="SignalP"/>
    </source>
</evidence>
<sequence>MAVPTRRPLALLIYSRFLALSRSLFPQLCSRQSTATSSQASTRQAAERREKMGNALPCLVDQGVKALPAAAKPRRRMYSLKLLMRVLHRMKRTPRGNKIGGKSSPESDSEVGGAGVKSVKASHGKASPRRAAAGGGGGQRKGVVRVKVLLSKEEAARLLSLTVGGQKTAAQIVAEIKRMEARRAAANAAAAAGWRPALASIPEELS</sequence>
<keyword evidence="2" id="KW-0732">Signal</keyword>
<dbReference type="EnsemblPlants" id="TraesCS3D02G152500.1">
    <property type="protein sequence ID" value="TraesCS3D02G152500.1.cds1"/>
    <property type="gene ID" value="TraesCS3D02G152500"/>
</dbReference>
<dbReference type="OMA" id="MGNMAAC"/>
<reference evidence="4" key="1">
    <citation type="submission" date="2018-08" db="EMBL/GenBank/DDBJ databases">
        <authorList>
            <person name="Rossello M."/>
        </authorList>
    </citation>
    <scope>NUCLEOTIDE SEQUENCE [LARGE SCALE GENOMIC DNA]</scope>
    <source>
        <strain evidence="4">cv. Chinese Spring</strain>
    </source>
</reference>
<keyword evidence="5" id="KW-1185">Reference proteome</keyword>
<dbReference type="Gramene" id="TraesCS3D02G152500.1">
    <property type="protein sequence ID" value="TraesCS3D02G152500.1.cds1"/>
    <property type="gene ID" value="TraesCS3D02G152500"/>
</dbReference>
<name>A0A3B6GTE1_WHEAT</name>
<organism evidence="4">
    <name type="scientific">Triticum aestivum</name>
    <name type="common">Wheat</name>
    <dbReference type="NCBI Taxonomy" id="4565"/>
    <lineage>
        <taxon>Eukaryota</taxon>
        <taxon>Viridiplantae</taxon>
        <taxon>Streptophyta</taxon>
        <taxon>Embryophyta</taxon>
        <taxon>Tracheophyta</taxon>
        <taxon>Spermatophyta</taxon>
        <taxon>Magnoliopsida</taxon>
        <taxon>Liliopsida</taxon>
        <taxon>Poales</taxon>
        <taxon>Poaceae</taxon>
        <taxon>BOP clade</taxon>
        <taxon>Pooideae</taxon>
        <taxon>Triticodae</taxon>
        <taxon>Triticeae</taxon>
        <taxon>Triticinae</taxon>
        <taxon>Triticum</taxon>
    </lineage>
</organism>
<evidence type="ECO:0000256" key="1">
    <source>
        <dbReference type="SAM" id="MobiDB-lite"/>
    </source>
</evidence>
<evidence type="ECO:0000313" key="5">
    <source>
        <dbReference type="Proteomes" id="UP000019116"/>
    </source>
</evidence>
<accession>A0A3B6GTE1</accession>
<dbReference type="OrthoDB" id="690909at2759"/>
<dbReference type="Gramene" id="TraesCS3D03G0321200.1">
    <property type="protein sequence ID" value="TraesCS3D03G0321200.1.CDS1"/>
    <property type="gene ID" value="TraesCS3D03G0321200"/>
</dbReference>
<dbReference type="InterPro" id="IPR057212">
    <property type="entry name" value="DUF7890"/>
</dbReference>
<dbReference type="AlphaFoldDB" id="A0A3B6GTE1"/>
<proteinExistence type="predicted"/>
<evidence type="ECO:0000313" key="4">
    <source>
        <dbReference type="EnsemblPlants" id="TraesCS3D02G152500.1.cds1"/>
    </source>
</evidence>
<protein>
    <recommendedName>
        <fullName evidence="3">DUF7890 domain-containing protein</fullName>
    </recommendedName>
</protein>
<feature type="domain" description="DUF7890" evidence="3">
    <location>
        <begin position="143"/>
        <end position="160"/>
    </location>
</feature>
<evidence type="ECO:0000259" key="3">
    <source>
        <dbReference type="Pfam" id="PF25418"/>
    </source>
</evidence>
<reference evidence="4" key="2">
    <citation type="submission" date="2018-10" db="UniProtKB">
        <authorList>
            <consortium name="EnsemblPlants"/>
        </authorList>
    </citation>
    <scope>IDENTIFICATION</scope>
</reference>